<evidence type="ECO:0000313" key="11">
    <source>
        <dbReference type="EMBL" id="GGA91653.1"/>
    </source>
</evidence>
<organism evidence="11 12">
    <name type="scientific">Puia dinghuensis</name>
    <dbReference type="NCBI Taxonomy" id="1792502"/>
    <lineage>
        <taxon>Bacteria</taxon>
        <taxon>Pseudomonadati</taxon>
        <taxon>Bacteroidota</taxon>
        <taxon>Chitinophagia</taxon>
        <taxon>Chitinophagales</taxon>
        <taxon>Chitinophagaceae</taxon>
        <taxon>Puia</taxon>
    </lineage>
</organism>
<dbReference type="GO" id="GO:0005524">
    <property type="term" value="F:ATP binding"/>
    <property type="evidence" value="ECO:0007669"/>
    <property type="project" value="UniProtKB-KW"/>
</dbReference>
<keyword evidence="4" id="KW-0808">Transferase</keyword>
<dbReference type="InterPro" id="IPR036890">
    <property type="entry name" value="HATPase_C_sf"/>
</dbReference>
<comment type="caution">
    <text evidence="11">The sequence shown here is derived from an EMBL/GenBank/DDBJ whole genome shotgun (WGS) entry which is preliminary data.</text>
</comment>
<dbReference type="PANTHER" id="PTHR41523">
    <property type="entry name" value="TWO-COMPONENT SYSTEM SENSOR PROTEIN"/>
    <property type="match status" value="1"/>
</dbReference>
<dbReference type="Gene3D" id="3.30.450.20">
    <property type="entry name" value="PAS domain"/>
    <property type="match status" value="1"/>
</dbReference>
<keyword evidence="3" id="KW-0597">Phosphoprotein</keyword>
<reference evidence="11" key="2">
    <citation type="submission" date="2020-09" db="EMBL/GenBank/DDBJ databases">
        <authorList>
            <person name="Sun Q."/>
            <person name="Zhou Y."/>
        </authorList>
    </citation>
    <scope>NUCLEOTIDE SEQUENCE</scope>
    <source>
        <strain evidence="11">CGMCC 1.15448</strain>
    </source>
</reference>
<dbReference type="InterPro" id="IPR011990">
    <property type="entry name" value="TPR-like_helical_dom_sf"/>
</dbReference>
<feature type="transmembrane region" description="Helical" evidence="8">
    <location>
        <begin position="336"/>
        <end position="357"/>
    </location>
</feature>
<accession>A0A8J2UAZ9</accession>
<reference evidence="11" key="1">
    <citation type="journal article" date="2014" name="Int. J. Syst. Evol. Microbiol.">
        <title>Complete genome sequence of Corynebacterium casei LMG S-19264T (=DSM 44701T), isolated from a smear-ripened cheese.</title>
        <authorList>
            <consortium name="US DOE Joint Genome Institute (JGI-PGF)"/>
            <person name="Walter F."/>
            <person name="Albersmeier A."/>
            <person name="Kalinowski J."/>
            <person name="Ruckert C."/>
        </authorList>
    </citation>
    <scope>NUCLEOTIDE SEQUENCE</scope>
    <source>
        <strain evidence="11">CGMCC 1.15448</strain>
    </source>
</reference>
<evidence type="ECO:0000256" key="3">
    <source>
        <dbReference type="ARBA" id="ARBA00022553"/>
    </source>
</evidence>
<dbReference type="Gene3D" id="1.25.40.10">
    <property type="entry name" value="Tetratricopeptide repeat domain"/>
    <property type="match status" value="1"/>
</dbReference>
<proteinExistence type="predicted"/>
<dbReference type="Proteomes" id="UP000607559">
    <property type="component" value="Unassembled WGS sequence"/>
</dbReference>
<evidence type="ECO:0000256" key="5">
    <source>
        <dbReference type="ARBA" id="ARBA00022741"/>
    </source>
</evidence>
<dbReference type="EC" id="2.7.13.3" evidence="2"/>
<keyword evidence="6" id="KW-0418">Kinase</keyword>
<sequence length="577" mass="65113">MHHPYRLLLPFLLFACLTGSAVFASPGGDTTQPGIPDTSKLPPDSIGMHLLRACRDLREQGDYMASLEKGLQALQIFRQTGNRIKEASTDRNLAQLYQFMGEQNSNPDYIRQGLNYARTSLDLCVAAADTAGMVASNNTWGVIYRSMALINLDQPYWYDSAMACYNKALATISPSGKGKGVTAPLYNNISQVYSEGKKDYPAALHYLDMAVRIAMAEHSLDDLSHDYGNISAVYQKMGDKKKSLEYAYKTLDMARQIGTANRLINAYCQLYNSYDHFGKADSAFKYYFIFDNMRDSMASLAATKQISDAQTKYETEKKQALIADLNGRNSRQQKRIALLLTGLAVVVLFFVGLFVLFKRGQRQKRLISTQAGQLEVMMKELHHRVKNNLQIISSLLSLQSYRLKDDEALEAIRLSQQRVQAMSFIHQRLYSTDQARMVNMQEYLQDLTRSLVMAYGYTEQTLDLQVEIARQWLDIDKALPLGLIANEITTNALKYAFKDGQRPALYIGLAEDGEHLLFTVKDNGRGWDMKRWEQPGASFGRTLVETLCRQLKATQNLTYHNGSIFAFAIPKDNTYAG</sequence>
<feature type="chain" id="PRO_5035269493" description="histidine kinase" evidence="9">
    <location>
        <begin position="25"/>
        <end position="577"/>
    </location>
</feature>
<keyword evidence="8" id="KW-0472">Membrane</keyword>
<protein>
    <recommendedName>
        <fullName evidence="2">histidine kinase</fullName>
        <ecNumber evidence="2">2.7.13.3</ecNumber>
    </recommendedName>
</protein>
<dbReference type="AlphaFoldDB" id="A0A8J2UAZ9"/>
<evidence type="ECO:0000313" key="12">
    <source>
        <dbReference type="Proteomes" id="UP000607559"/>
    </source>
</evidence>
<dbReference type="InterPro" id="IPR011495">
    <property type="entry name" value="Sig_transdc_His_kin_sub2_dim/P"/>
</dbReference>
<name>A0A8J2UAZ9_9BACT</name>
<dbReference type="SUPFAM" id="SSF55874">
    <property type="entry name" value="ATPase domain of HSP90 chaperone/DNA topoisomerase II/histidine kinase"/>
    <property type="match status" value="1"/>
</dbReference>
<evidence type="ECO:0000256" key="4">
    <source>
        <dbReference type="ARBA" id="ARBA00022679"/>
    </source>
</evidence>
<evidence type="ECO:0000256" key="8">
    <source>
        <dbReference type="SAM" id="Phobius"/>
    </source>
</evidence>
<keyword evidence="8" id="KW-1133">Transmembrane helix</keyword>
<keyword evidence="12" id="KW-1185">Reference proteome</keyword>
<dbReference type="EMBL" id="BMJC01000001">
    <property type="protein sequence ID" value="GGA91653.1"/>
    <property type="molecule type" value="Genomic_DNA"/>
</dbReference>
<keyword evidence="5" id="KW-0547">Nucleotide-binding</keyword>
<dbReference type="RefSeq" id="WP_188929857.1">
    <property type="nucleotide sequence ID" value="NZ_BMJC01000001.1"/>
</dbReference>
<dbReference type="SUPFAM" id="SSF48452">
    <property type="entry name" value="TPR-like"/>
    <property type="match status" value="1"/>
</dbReference>
<gene>
    <name evidence="11" type="ORF">GCM10011511_13770</name>
</gene>
<dbReference type="PANTHER" id="PTHR41523:SF8">
    <property type="entry name" value="ETHYLENE RESPONSE SENSOR PROTEIN"/>
    <property type="match status" value="1"/>
</dbReference>
<evidence type="ECO:0000256" key="1">
    <source>
        <dbReference type="ARBA" id="ARBA00000085"/>
    </source>
</evidence>
<dbReference type="Pfam" id="PF07568">
    <property type="entry name" value="HisKA_2"/>
    <property type="match status" value="1"/>
</dbReference>
<evidence type="ECO:0000256" key="6">
    <source>
        <dbReference type="ARBA" id="ARBA00022777"/>
    </source>
</evidence>
<evidence type="ECO:0000256" key="2">
    <source>
        <dbReference type="ARBA" id="ARBA00012438"/>
    </source>
</evidence>
<feature type="domain" description="Signal transduction histidine kinase subgroup 2 dimerisation and phosphoacceptor" evidence="10">
    <location>
        <begin position="380"/>
        <end position="454"/>
    </location>
</feature>
<keyword evidence="8" id="KW-0812">Transmembrane</keyword>
<evidence type="ECO:0000256" key="7">
    <source>
        <dbReference type="ARBA" id="ARBA00022840"/>
    </source>
</evidence>
<dbReference type="GO" id="GO:0004673">
    <property type="term" value="F:protein histidine kinase activity"/>
    <property type="evidence" value="ECO:0007669"/>
    <property type="project" value="UniProtKB-EC"/>
</dbReference>
<keyword evidence="7" id="KW-0067">ATP-binding</keyword>
<evidence type="ECO:0000259" key="10">
    <source>
        <dbReference type="Pfam" id="PF07568"/>
    </source>
</evidence>
<keyword evidence="9" id="KW-0732">Signal</keyword>
<evidence type="ECO:0000256" key="9">
    <source>
        <dbReference type="SAM" id="SignalP"/>
    </source>
</evidence>
<comment type="catalytic activity">
    <reaction evidence="1">
        <text>ATP + protein L-histidine = ADP + protein N-phospho-L-histidine.</text>
        <dbReference type="EC" id="2.7.13.3"/>
    </reaction>
</comment>
<feature type="signal peptide" evidence="9">
    <location>
        <begin position="1"/>
        <end position="24"/>
    </location>
</feature>
<dbReference type="Gene3D" id="3.30.565.10">
    <property type="entry name" value="Histidine kinase-like ATPase, C-terminal domain"/>
    <property type="match status" value="1"/>
</dbReference>